<gene>
    <name evidence="1" type="ORF">ACRB68_31020</name>
</gene>
<evidence type="ECO:0008006" key="3">
    <source>
        <dbReference type="Google" id="ProtNLM"/>
    </source>
</evidence>
<protein>
    <recommendedName>
        <fullName evidence="3">DUF2332 domain-containing protein</fullName>
    </recommendedName>
</protein>
<dbReference type="PIRSF" id="PIRSF012608">
    <property type="entry name" value="UCP012608"/>
    <property type="match status" value="1"/>
</dbReference>
<organism evidence="1 2">
    <name type="scientific">Actinomadura macrotermitis</name>
    <dbReference type="NCBI Taxonomy" id="2585200"/>
    <lineage>
        <taxon>Bacteria</taxon>
        <taxon>Bacillati</taxon>
        <taxon>Actinomycetota</taxon>
        <taxon>Actinomycetes</taxon>
        <taxon>Streptosporangiales</taxon>
        <taxon>Thermomonosporaceae</taxon>
        <taxon>Actinomadura</taxon>
    </lineage>
</organism>
<dbReference type="EMBL" id="WEGH01000002">
    <property type="protein sequence ID" value="MQY05039.1"/>
    <property type="molecule type" value="Genomic_DNA"/>
</dbReference>
<dbReference type="AlphaFoldDB" id="A0A7K0BV28"/>
<reference evidence="1 2" key="1">
    <citation type="submission" date="2019-10" db="EMBL/GenBank/DDBJ databases">
        <title>Actinomadura rubteroloni sp. nov. and Actinomadura macrotermitis sp. nov., isolated from the gut of fungus growing-termite Macrotermes natalensis.</title>
        <authorList>
            <person name="Benndorf R."/>
            <person name="Martin K."/>
            <person name="Kuefner M."/>
            <person name="De Beer W."/>
            <person name="Kaster A.-K."/>
            <person name="Vollmers J."/>
            <person name="Poulsen M."/>
            <person name="Beemelmanns C."/>
        </authorList>
    </citation>
    <scope>NUCLEOTIDE SEQUENCE [LARGE SCALE GENOMIC DNA]</scope>
    <source>
        <strain evidence="1 2">RB68</strain>
    </source>
</reference>
<dbReference type="RefSeq" id="WP_153533164.1">
    <property type="nucleotide sequence ID" value="NZ_WEGH01000002.1"/>
</dbReference>
<evidence type="ECO:0000313" key="2">
    <source>
        <dbReference type="Proteomes" id="UP000487268"/>
    </source>
</evidence>
<keyword evidence="2" id="KW-1185">Reference proteome</keyword>
<name>A0A7K0BV28_9ACTN</name>
<sequence length="351" mass="37697">MTELLALGMRYHAHECGRLGSPLYAELLAAAADDVEAGGPVAALFEGPEPELSSVPALRMMRAVHWLVLAGRAPKLAPYFPSAGGAEGPAGAWPAMRRLLAERPAEVAELTGLPLQTNEVGRSAALYGGLIRAVDRGPSAEVRLLEIGASAGLNLWPDRYAYEVGRRVLGDPGSPVRLREPWEGLPAGTSATPVIVARAGCDPHPLDPRSADGGLALLSCIWPDQRERWERARRAVDLARDLPFAVTRSGAADWLADRLAEPAQPGVTTVVWHSLVWQYIPASEQVEVEKLLEAAGARATGGAPLVRMTLEPDTQARYRLELQRWPGGGRDVAADSEDHGLPCVWRTPPAW</sequence>
<dbReference type="OrthoDB" id="8899077at2"/>
<proteinExistence type="predicted"/>
<dbReference type="Proteomes" id="UP000487268">
    <property type="component" value="Unassembled WGS sequence"/>
</dbReference>
<dbReference type="InterPro" id="IPR011200">
    <property type="entry name" value="UCP012608"/>
</dbReference>
<accession>A0A7K0BV28</accession>
<comment type="caution">
    <text evidence="1">The sequence shown here is derived from an EMBL/GenBank/DDBJ whole genome shotgun (WGS) entry which is preliminary data.</text>
</comment>
<dbReference type="Pfam" id="PF10094">
    <property type="entry name" value="DUF2332"/>
    <property type="match status" value="1"/>
</dbReference>
<evidence type="ECO:0000313" key="1">
    <source>
        <dbReference type="EMBL" id="MQY05039.1"/>
    </source>
</evidence>